<proteinExistence type="predicted"/>
<organism evidence="2 3">
    <name type="scientific">Hymenobacter volaticus</name>
    <dbReference type="NCBI Taxonomy" id="2932254"/>
    <lineage>
        <taxon>Bacteria</taxon>
        <taxon>Pseudomonadati</taxon>
        <taxon>Bacteroidota</taxon>
        <taxon>Cytophagia</taxon>
        <taxon>Cytophagales</taxon>
        <taxon>Hymenobacteraceae</taxon>
        <taxon>Hymenobacter</taxon>
    </lineage>
</organism>
<evidence type="ECO:0000313" key="2">
    <source>
        <dbReference type="EMBL" id="UOQ66862.1"/>
    </source>
</evidence>
<feature type="region of interest" description="Disordered" evidence="1">
    <location>
        <begin position="241"/>
        <end position="275"/>
    </location>
</feature>
<name>A0ABY4G7X1_9BACT</name>
<keyword evidence="3" id="KW-1185">Reference proteome</keyword>
<reference evidence="2" key="1">
    <citation type="submission" date="2022-04" db="EMBL/GenBank/DDBJ databases">
        <title>Hymenobacter sp. isolated from the air.</title>
        <authorList>
            <person name="Won M."/>
            <person name="Lee C.-M."/>
            <person name="Woen H.-Y."/>
            <person name="Kwon S.-W."/>
        </authorList>
    </citation>
    <scope>NUCLEOTIDE SEQUENCE</scope>
    <source>
        <strain evidence="2">5420S-77</strain>
    </source>
</reference>
<evidence type="ECO:0000256" key="1">
    <source>
        <dbReference type="SAM" id="MobiDB-lite"/>
    </source>
</evidence>
<sequence length="393" mass="43789">MNDKYSTTPREEYGRKLAAHLCDQHFGARPTATLDGPAVLRFTPIRQVNLFVVQQLLTQWKLEVARLRSPYFDFEADEVRTALTQFMNVLSRRIKLSRPTFEPLLAQAVADTLAVSQDPAETFDNKLLDRQPTATVAQLRDALRYLDLNKLFYQDFVDGLPTEEVLERQDLLKRFHLHQEANKALLQPLATLIAEFNGLLPVREEELQATTAAPVIPAAAPAPVVAPPVAVPAPEPLRATVAPTPEPERATPKPTVAADAKPAATPVETPSVRAEAPSTAVPLYEKLKANQPAGQTLSETLRPERPAATLAEQAPKVETLREAISINQRFSFINELFGGENMEYHAAIQHLDTLSDAESAKRYVSQQLASKYDWTRKDEHVNKLLKLIDRKFA</sequence>
<evidence type="ECO:0000313" key="3">
    <source>
        <dbReference type="Proteomes" id="UP000830401"/>
    </source>
</evidence>
<dbReference type="RefSeq" id="WP_245121463.1">
    <property type="nucleotide sequence ID" value="NZ_CP095061.1"/>
</dbReference>
<protein>
    <submittedName>
        <fullName evidence="2">Uncharacterized protein</fullName>
    </submittedName>
</protein>
<gene>
    <name evidence="2" type="ORF">MUN86_02805</name>
</gene>
<dbReference type="EMBL" id="CP095061">
    <property type="protein sequence ID" value="UOQ66862.1"/>
    <property type="molecule type" value="Genomic_DNA"/>
</dbReference>
<dbReference type="Proteomes" id="UP000830401">
    <property type="component" value="Chromosome"/>
</dbReference>
<accession>A0ABY4G7X1</accession>